<accession>A0AAE3E0Z6</accession>
<name>A0AAE3E0Z6_9FIRM</name>
<feature type="domain" description="FMN-binding" evidence="6">
    <location>
        <begin position="300"/>
        <end position="374"/>
    </location>
</feature>
<evidence type="ECO:0000313" key="7">
    <source>
        <dbReference type="EMBL" id="MCC2220218.1"/>
    </source>
</evidence>
<dbReference type="AlphaFoldDB" id="A0AAE3E0Z6"/>
<comment type="caution">
    <text evidence="7">The sequence shown here is derived from an EMBL/GenBank/DDBJ whole genome shotgun (WGS) entry which is preliminary data.</text>
</comment>
<dbReference type="InterPro" id="IPR007329">
    <property type="entry name" value="FMN-bd"/>
</dbReference>
<dbReference type="RefSeq" id="WP_308730884.1">
    <property type="nucleotide sequence ID" value="NZ_JAJEQN010000002.1"/>
</dbReference>
<keyword evidence="8" id="KW-1185">Reference proteome</keyword>
<evidence type="ECO:0000259" key="6">
    <source>
        <dbReference type="SMART" id="SM00900"/>
    </source>
</evidence>
<feature type="transmembrane region" description="Helical" evidence="5">
    <location>
        <begin position="129"/>
        <end position="149"/>
    </location>
</feature>
<feature type="transmembrane region" description="Helical" evidence="5">
    <location>
        <begin position="195"/>
        <end position="213"/>
    </location>
</feature>
<proteinExistence type="predicted"/>
<evidence type="ECO:0000256" key="1">
    <source>
        <dbReference type="ARBA" id="ARBA00004141"/>
    </source>
</evidence>
<evidence type="ECO:0000256" key="3">
    <source>
        <dbReference type="ARBA" id="ARBA00022989"/>
    </source>
</evidence>
<dbReference type="Pfam" id="PF04205">
    <property type="entry name" value="FMN_bind"/>
    <property type="match status" value="1"/>
</dbReference>
<feature type="transmembrane region" description="Helical" evidence="5">
    <location>
        <begin position="66"/>
        <end position="85"/>
    </location>
</feature>
<protein>
    <submittedName>
        <fullName evidence="7">FMN-binding protein</fullName>
    </submittedName>
</protein>
<keyword evidence="4 5" id="KW-0472">Membrane</keyword>
<evidence type="ECO:0000256" key="2">
    <source>
        <dbReference type="ARBA" id="ARBA00022692"/>
    </source>
</evidence>
<dbReference type="GO" id="GO:0010181">
    <property type="term" value="F:FMN binding"/>
    <property type="evidence" value="ECO:0007669"/>
    <property type="project" value="InterPro"/>
</dbReference>
<feature type="transmembrane region" description="Helical" evidence="5">
    <location>
        <begin position="234"/>
        <end position="251"/>
    </location>
</feature>
<keyword evidence="2 5" id="KW-0812">Transmembrane</keyword>
<dbReference type="Proteomes" id="UP001198200">
    <property type="component" value="Unassembled WGS sequence"/>
</dbReference>
<dbReference type="EMBL" id="JAJEQN010000002">
    <property type="protein sequence ID" value="MCC2220218.1"/>
    <property type="molecule type" value="Genomic_DNA"/>
</dbReference>
<evidence type="ECO:0000256" key="5">
    <source>
        <dbReference type="SAM" id="Phobius"/>
    </source>
</evidence>
<feature type="transmembrane region" description="Helical" evidence="5">
    <location>
        <begin position="169"/>
        <end position="189"/>
    </location>
</feature>
<dbReference type="Gene3D" id="3.90.1010.20">
    <property type="match status" value="1"/>
</dbReference>
<gene>
    <name evidence="7" type="ORF">LKD48_00960</name>
</gene>
<reference evidence="7 8" key="1">
    <citation type="submission" date="2021-10" db="EMBL/GenBank/DDBJ databases">
        <title>Anaerobic single-cell dispensing facilitates the cultivation of human gut bacteria.</title>
        <authorList>
            <person name="Afrizal A."/>
        </authorList>
    </citation>
    <scope>NUCLEOTIDE SEQUENCE [LARGE SCALE GENOMIC DNA]</scope>
    <source>
        <strain evidence="7 8">CLA-AA-H224</strain>
    </source>
</reference>
<evidence type="ECO:0000256" key="4">
    <source>
        <dbReference type="ARBA" id="ARBA00023136"/>
    </source>
</evidence>
<feature type="transmembrane region" description="Helical" evidence="5">
    <location>
        <begin position="27"/>
        <end position="45"/>
    </location>
</feature>
<dbReference type="GO" id="GO:0016020">
    <property type="term" value="C:membrane"/>
    <property type="evidence" value="ECO:0007669"/>
    <property type="project" value="InterPro"/>
</dbReference>
<sequence>MLFIFSLIIASIFALTAKSTIKRHPYPWYIGALVLTLFVSLFPFSRNLPEAVTFLLDLFRRGALSCALWCIVMWTGAFSNGSWLIKRLMPVRGELSIFAAMLTLGHNIGYGRTYFVRFFTDASALPANQFAACIITIILLIIMIPLTILSFPKIRKRMKAKKWKQIQRFAYLFYALLYLHIMLLFIPLAKDGKDGYYFSVIVYTAIFLGYAICRIRKWYFLKKKPEHRREFTSICFGLFLAVMVIICAVSSPKDTIADGNLNAEMTKNTTIESEIVSTEVSQSFDDTTLTDGVYEGKAYGYDGAVKATVTIKDGKITDISCSSAESDLWYFDKCKDKVVSEILEAQNTNVDAVSGATYSSNGIKKAVLDALKQAGFPAN</sequence>
<comment type="subcellular location">
    <subcellularLocation>
        <location evidence="1">Membrane</location>
        <topology evidence="1">Multi-pass membrane protein</topology>
    </subcellularLocation>
</comment>
<evidence type="ECO:0000313" key="8">
    <source>
        <dbReference type="Proteomes" id="UP001198200"/>
    </source>
</evidence>
<dbReference type="InterPro" id="IPR013130">
    <property type="entry name" value="Fe3_Rdtase_TM_dom"/>
</dbReference>
<dbReference type="Pfam" id="PF01794">
    <property type="entry name" value="Ferric_reduct"/>
    <property type="match status" value="1"/>
</dbReference>
<organism evidence="7 8">
    <name type="scientific">Anthropogastromicrobium aceti</name>
    <dbReference type="NCBI Taxonomy" id="2981768"/>
    <lineage>
        <taxon>Bacteria</taxon>
        <taxon>Bacillati</taxon>
        <taxon>Bacillota</taxon>
        <taxon>Clostridia</taxon>
        <taxon>Lachnospirales</taxon>
        <taxon>Lachnospiraceae</taxon>
        <taxon>Anthropogastromicrobium</taxon>
    </lineage>
</organism>
<dbReference type="SMART" id="SM00900">
    <property type="entry name" value="FMN_bind"/>
    <property type="match status" value="1"/>
</dbReference>
<keyword evidence="3 5" id="KW-1133">Transmembrane helix</keyword>